<evidence type="ECO:0000256" key="7">
    <source>
        <dbReference type="ARBA" id="ARBA00023268"/>
    </source>
</evidence>
<evidence type="ECO:0000256" key="5">
    <source>
        <dbReference type="ARBA" id="ARBA00023204"/>
    </source>
</evidence>
<dbReference type="InterPro" id="IPR012904">
    <property type="entry name" value="OGG_N"/>
</dbReference>
<dbReference type="Gene3D" id="1.10.340.30">
    <property type="entry name" value="Hypothetical protein, domain 2"/>
    <property type="match status" value="1"/>
</dbReference>
<dbReference type="STRING" id="353152.Q5CW13"/>
<evidence type="ECO:0000313" key="11">
    <source>
        <dbReference type="EMBL" id="EAK89690.1"/>
    </source>
</evidence>
<dbReference type="GO" id="GO:0006289">
    <property type="term" value="P:nucleotide-excision repair"/>
    <property type="evidence" value="ECO:0007669"/>
    <property type="project" value="InterPro"/>
</dbReference>
<dbReference type="PANTHER" id="PTHR10242">
    <property type="entry name" value="8-OXOGUANINE DNA GLYCOSYLASE"/>
    <property type="match status" value="1"/>
</dbReference>
<evidence type="ECO:0000256" key="6">
    <source>
        <dbReference type="ARBA" id="ARBA00023239"/>
    </source>
</evidence>
<dbReference type="EC" id="4.2.99.18" evidence="2"/>
<dbReference type="InParanoid" id="Q5CW13"/>
<dbReference type="AlphaFoldDB" id="Q5CW13"/>
<evidence type="ECO:0000313" key="12">
    <source>
        <dbReference type="Proteomes" id="UP000006726"/>
    </source>
</evidence>
<dbReference type="Pfam" id="PF07934">
    <property type="entry name" value="OGG_N"/>
    <property type="match status" value="1"/>
</dbReference>
<dbReference type="GO" id="GO:0034039">
    <property type="term" value="F:8-oxo-7,8-dihydroguanine DNA N-glycosylase activity"/>
    <property type="evidence" value="ECO:0007669"/>
    <property type="project" value="TreeGrafter"/>
</dbReference>
<sequence length="390" mass="44852">ILMNQIKFESLNVPREELRISKCLPAGQSFSWRKVSKDSFVGILGHRVFQLKELENDTLYRCLYDGCSKVIKDEELDDYDDQEIENIPLKKNKVIKDEKNILIPNIDDDLCKRETSIKLSIFYCCNSTPNEHIRHYLNLDFNWENESKMAELEQPIHSLSEAYMNWNEADPCISSSPKGIRLLNIDPIEALFVGVITANNNISRITSIVKNMRKNLGTFLCNISDSEIVSCNETDESELDIDYHYFSFPTSLQIFNNASEEMLREKCGVGYRAKSIISISKELNQKFESDRVFVDYIKSLDYSNATLYLQKFHGIGQKVADFVLLSGFGFSAAVPVDTHILKYICKHVKFLNNTSLSKNKYVMGAQFFRDKFRLLPGWAQLVLFSSSVLK</sequence>
<proteinExistence type="inferred from homology"/>
<feature type="non-terminal residue" evidence="11">
    <location>
        <position position="1"/>
    </location>
</feature>
<dbReference type="InterPro" id="IPR052054">
    <property type="entry name" value="Oxidative_DNA_repair_enzyme"/>
</dbReference>
<dbReference type="OMA" id="ITKMCHS"/>
<dbReference type="KEGG" id="cpv:cgd8_2020"/>
<accession>Q5CW13</accession>
<dbReference type="GO" id="GO:0005634">
    <property type="term" value="C:nucleus"/>
    <property type="evidence" value="ECO:0007669"/>
    <property type="project" value="TreeGrafter"/>
</dbReference>
<dbReference type="GO" id="GO:0140078">
    <property type="term" value="F:class I DNA-(apurinic or apyrimidinic site) endonuclease activity"/>
    <property type="evidence" value="ECO:0007669"/>
    <property type="project" value="UniProtKB-EC"/>
</dbReference>
<dbReference type="SMART" id="SM00478">
    <property type="entry name" value="ENDO3c"/>
    <property type="match status" value="1"/>
</dbReference>
<organism evidence="11 12">
    <name type="scientific">Cryptosporidium parvum (strain Iowa II)</name>
    <dbReference type="NCBI Taxonomy" id="353152"/>
    <lineage>
        <taxon>Eukaryota</taxon>
        <taxon>Sar</taxon>
        <taxon>Alveolata</taxon>
        <taxon>Apicomplexa</taxon>
        <taxon>Conoidasida</taxon>
        <taxon>Coccidia</taxon>
        <taxon>Eucoccidiorida</taxon>
        <taxon>Eimeriorina</taxon>
        <taxon>Cryptosporidiidae</taxon>
        <taxon>Cryptosporidium</taxon>
    </lineage>
</organism>
<dbReference type="Gene3D" id="1.10.1670.10">
    <property type="entry name" value="Helix-hairpin-Helix base-excision DNA repair enzymes (C-terminal)"/>
    <property type="match status" value="1"/>
</dbReference>
<comment type="caution">
    <text evidence="11">The sequence shown here is derived from an EMBL/GenBank/DDBJ whole genome shotgun (WGS) entry which is preliminary data.</text>
</comment>
<evidence type="ECO:0000256" key="4">
    <source>
        <dbReference type="ARBA" id="ARBA00022801"/>
    </source>
</evidence>
<keyword evidence="7" id="KW-0511">Multifunctional enzyme</keyword>
<keyword evidence="4" id="KW-0378">Hydrolase</keyword>
<dbReference type="EMBL" id="AAEE01000003">
    <property type="protein sequence ID" value="EAK89690.1"/>
    <property type="molecule type" value="Genomic_DNA"/>
</dbReference>
<evidence type="ECO:0000256" key="1">
    <source>
        <dbReference type="ARBA" id="ARBA00010679"/>
    </source>
</evidence>
<protein>
    <recommendedName>
        <fullName evidence="2">DNA-(apurinic or apyrimidinic site) lyase</fullName>
        <ecNumber evidence="2">4.2.99.18</ecNumber>
    </recommendedName>
</protein>
<keyword evidence="3" id="KW-0227">DNA damage</keyword>
<name>Q5CW13_CRYPI</name>
<dbReference type="SUPFAM" id="SSF55945">
    <property type="entry name" value="TATA-box binding protein-like"/>
    <property type="match status" value="1"/>
</dbReference>
<evidence type="ECO:0000259" key="10">
    <source>
        <dbReference type="SMART" id="SM00478"/>
    </source>
</evidence>
<keyword evidence="12" id="KW-1185">Reference proteome</keyword>
<dbReference type="InterPro" id="IPR023170">
    <property type="entry name" value="HhH_base_excis_C"/>
</dbReference>
<dbReference type="GO" id="GO:0006285">
    <property type="term" value="P:base-excision repair, AP site formation"/>
    <property type="evidence" value="ECO:0007669"/>
    <property type="project" value="TreeGrafter"/>
</dbReference>
<evidence type="ECO:0000256" key="2">
    <source>
        <dbReference type="ARBA" id="ARBA00012720"/>
    </source>
</evidence>
<evidence type="ECO:0000256" key="9">
    <source>
        <dbReference type="ARBA" id="ARBA00044632"/>
    </source>
</evidence>
<keyword evidence="6" id="KW-0456">Lyase</keyword>
<dbReference type="GO" id="GO:0003684">
    <property type="term" value="F:damaged DNA binding"/>
    <property type="evidence" value="ECO:0007669"/>
    <property type="project" value="InterPro"/>
</dbReference>
<comment type="similarity">
    <text evidence="1">Belongs to the type-1 OGG1 family.</text>
</comment>
<keyword evidence="8" id="KW-0326">Glycosidase</keyword>
<evidence type="ECO:0000256" key="3">
    <source>
        <dbReference type="ARBA" id="ARBA00022763"/>
    </source>
</evidence>
<reference evidence="11 12" key="1">
    <citation type="journal article" date="2004" name="Science">
        <title>Complete genome sequence of the apicomplexan, Cryptosporidium parvum.</title>
        <authorList>
            <person name="Abrahamsen M.S."/>
            <person name="Templeton T.J."/>
            <person name="Enomoto S."/>
            <person name="Abrahante J.E."/>
            <person name="Zhu G."/>
            <person name="Lancto C.A."/>
            <person name="Deng M."/>
            <person name="Liu C."/>
            <person name="Widmer G."/>
            <person name="Tzipori S."/>
            <person name="Buck G.A."/>
            <person name="Xu P."/>
            <person name="Bankier A.T."/>
            <person name="Dear P.H."/>
            <person name="Konfortov B.A."/>
            <person name="Spriggs H.F."/>
            <person name="Iyer L."/>
            <person name="Anantharaman V."/>
            <person name="Aravind L."/>
            <person name="Kapur V."/>
        </authorList>
    </citation>
    <scope>NUCLEOTIDE SEQUENCE [LARGE SCALE GENOMIC DNA]</scope>
    <source>
        <strain evidence="12">Iowa II</strain>
    </source>
</reference>
<dbReference type="InterPro" id="IPR011257">
    <property type="entry name" value="DNA_glycosylase"/>
</dbReference>
<dbReference type="OrthoDB" id="238681at2759"/>
<dbReference type="CDD" id="cd00056">
    <property type="entry name" value="ENDO3c"/>
    <property type="match status" value="1"/>
</dbReference>
<gene>
    <name evidence="11" type="ORF">cgd8_2020</name>
</gene>
<dbReference type="Proteomes" id="UP000006726">
    <property type="component" value="Chromosome 8"/>
</dbReference>
<dbReference type="RefSeq" id="XP_627106.1">
    <property type="nucleotide sequence ID" value="XM_627106.1"/>
</dbReference>
<dbReference type="GeneID" id="3374412"/>
<keyword evidence="5" id="KW-0234">DNA repair</keyword>
<comment type="catalytic activity">
    <reaction evidence="9">
        <text>2'-deoxyribonucleotide-(2'-deoxyribose 5'-phosphate)-2'-deoxyribonucleotide-DNA = a 3'-end 2'-deoxyribonucleotide-(2,3-dehydro-2,3-deoxyribose 5'-phosphate)-DNA + a 5'-end 5'-phospho-2'-deoxyribonucleoside-DNA + H(+)</text>
        <dbReference type="Rhea" id="RHEA:66592"/>
        <dbReference type="Rhea" id="RHEA-COMP:13180"/>
        <dbReference type="Rhea" id="RHEA-COMP:16897"/>
        <dbReference type="Rhea" id="RHEA-COMP:17067"/>
        <dbReference type="ChEBI" id="CHEBI:15378"/>
        <dbReference type="ChEBI" id="CHEBI:136412"/>
        <dbReference type="ChEBI" id="CHEBI:157695"/>
        <dbReference type="ChEBI" id="CHEBI:167181"/>
        <dbReference type="EC" id="4.2.99.18"/>
    </reaction>
</comment>
<evidence type="ECO:0000256" key="8">
    <source>
        <dbReference type="ARBA" id="ARBA00023295"/>
    </source>
</evidence>
<dbReference type="SUPFAM" id="SSF48150">
    <property type="entry name" value="DNA-glycosylase"/>
    <property type="match status" value="1"/>
</dbReference>
<dbReference type="Gene3D" id="3.30.310.40">
    <property type="match status" value="1"/>
</dbReference>
<dbReference type="FunCoup" id="Q5CW13">
    <property type="interactions" value="196"/>
</dbReference>
<dbReference type="InterPro" id="IPR003265">
    <property type="entry name" value="HhH-GPD_domain"/>
</dbReference>
<dbReference type="PANTHER" id="PTHR10242:SF2">
    <property type="entry name" value="N-GLYCOSYLASE_DNA LYASE"/>
    <property type="match status" value="1"/>
</dbReference>
<feature type="domain" description="HhH-GPD" evidence="10">
    <location>
        <begin position="196"/>
        <end position="387"/>
    </location>
</feature>